<reference evidence="1 2" key="1">
    <citation type="submission" date="2023-01" db="EMBL/GenBank/DDBJ databases">
        <title>Psychrosphaera sp. nov., isolated from marine algae.</title>
        <authorList>
            <person name="Bayburt H."/>
            <person name="Choi B.J."/>
            <person name="Kim J.M."/>
            <person name="Choi D.G."/>
            <person name="Jeon C.O."/>
        </authorList>
    </citation>
    <scope>NUCLEOTIDE SEQUENCE [LARGE SCALE GENOMIC DNA]</scope>
    <source>
        <strain evidence="1 2">G1-22</strain>
    </source>
</reference>
<evidence type="ECO:0008006" key="3">
    <source>
        <dbReference type="Google" id="ProtNLM"/>
    </source>
</evidence>
<comment type="caution">
    <text evidence="1">The sequence shown here is derived from an EMBL/GenBank/DDBJ whole genome shotgun (WGS) entry which is preliminary data.</text>
</comment>
<gene>
    <name evidence="1" type="ORF">PN838_21610</name>
</gene>
<evidence type="ECO:0000313" key="2">
    <source>
        <dbReference type="Proteomes" id="UP001528411"/>
    </source>
</evidence>
<dbReference type="RefSeq" id="WP_272181943.1">
    <property type="nucleotide sequence ID" value="NZ_JAQOMS010000002.1"/>
</dbReference>
<dbReference type="Proteomes" id="UP001528411">
    <property type="component" value="Unassembled WGS sequence"/>
</dbReference>
<evidence type="ECO:0000313" key="1">
    <source>
        <dbReference type="EMBL" id="MDC2890864.1"/>
    </source>
</evidence>
<organism evidence="1 2">
    <name type="scientific">Psychrosphaera algicola</name>
    <dbReference type="NCBI Taxonomy" id="3023714"/>
    <lineage>
        <taxon>Bacteria</taxon>
        <taxon>Pseudomonadati</taxon>
        <taxon>Pseudomonadota</taxon>
        <taxon>Gammaproteobacteria</taxon>
        <taxon>Alteromonadales</taxon>
        <taxon>Pseudoalteromonadaceae</taxon>
        <taxon>Psychrosphaera</taxon>
    </lineage>
</organism>
<dbReference type="EMBL" id="JAQOMS010000002">
    <property type="protein sequence ID" value="MDC2890864.1"/>
    <property type="molecule type" value="Genomic_DNA"/>
</dbReference>
<accession>A0ABT5FI43</accession>
<keyword evidence="2" id="KW-1185">Reference proteome</keyword>
<sequence length="58" mass="6569">MAQAVSYSDNAVIILELDFAISYVDSKAIAMLKCDRETLLGSRFSVLSMNIWHLFQNK</sequence>
<protein>
    <recommendedName>
        <fullName evidence="3">STAS domain-containing protein</fullName>
    </recommendedName>
</protein>
<proteinExistence type="predicted"/>
<name>A0ABT5FI43_9GAMM</name>